<dbReference type="InterPro" id="IPR042160">
    <property type="entry name" value="HD-Zip_IV"/>
</dbReference>
<dbReference type="SUPFAM" id="SSF55961">
    <property type="entry name" value="Bet v1-like"/>
    <property type="match status" value="2"/>
</dbReference>
<evidence type="ECO:0000256" key="2">
    <source>
        <dbReference type="ARBA" id="ARBA00023125"/>
    </source>
</evidence>
<evidence type="ECO:0000256" key="4">
    <source>
        <dbReference type="ARBA" id="ARBA00023163"/>
    </source>
</evidence>
<dbReference type="Proteomes" id="UP000694930">
    <property type="component" value="Chromosome 6"/>
</dbReference>
<dbReference type="PROSITE" id="PS50848">
    <property type="entry name" value="START"/>
    <property type="match status" value="1"/>
</dbReference>
<keyword evidence="7" id="KW-1185">Reference proteome</keyword>
<dbReference type="RefSeq" id="XP_015078401.1">
    <property type="nucleotide sequence ID" value="XM_015222915.1"/>
</dbReference>
<sequence length="524" mass="58945">MEYDKMVLMNHSLAAMNELLKLAMIDETLWVKSLDGSVETLNVEEYAPLFTQFNCMKFRDFRTEATRVSCTMINNSPTLMEILMNKNLWVKMFPCIIGKTSTVDVISNGIGGSKSGILQWINTEIQMISNLVSVREITFLRYCHQYAEGIWVIVDVSVDLIKKGAKQCEIRNCQRFPSGCVVQDLLNGYSKVTWIEHMKYNENVVHHLYRPMVRSGLGFGAQRWMATLQRILDSDEVLFVAVGLNGEKNVGKLAQRMTHNFCAGVCGTTHQWQIVQLAKGKDVKLMKRNNISDLGEPNGIVLSATKTIWLPVKHQRLFEFLINERTRSQWDVFSNIGDFMKLVVYIPKDHNIDNNISVFQANAHGTSTNQNNMMILQDTFTDATGSLVVYARMDSLAMNMVKKIGDPSSVALFPCGIAIVPDSFQDSNDNGFCGGSLVTIGLQMLVKPFQNKTHTIESAKNANGIIKGVDNEIVDDDMFQAQHDFEDHMSAANGFDELYVICFPLSMILQSAVISFCSNMTITR</sequence>
<dbReference type="Gene3D" id="3.30.530.20">
    <property type="match status" value="1"/>
</dbReference>
<keyword evidence="3" id="KW-0371">Homeobox</keyword>
<evidence type="ECO:0000313" key="8">
    <source>
        <dbReference type="RefSeq" id="XP_015078401.1"/>
    </source>
</evidence>
<dbReference type="SMART" id="SM00234">
    <property type="entry name" value="START"/>
    <property type="match status" value="1"/>
</dbReference>
<keyword evidence="2" id="KW-0238">DNA-binding</keyword>
<evidence type="ECO:0000259" key="6">
    <source>
        <dbReference type="PROSITE" id="PS50848"/>
    </source>
</evidence>
<organism evidence="7 8">
    <name type="scientific">Solanum pennellii</name>
    <name type="common">Tomato</name>
    <name type="synonym">Lycopersicon pennellii</name>
    <dbReference type="NCBI Taxonomy" id="28526"/>
    <lineage>
        <taxon>Eukaryota</taxon>
        <taxon>Viridiplantae</taxon>
        <taxon>Streptophyta</taxon>
        <taxon>Embryophyta</taxon>
        <taxon>Tracheophyta</taxon>
        <taxon>Spermatophyta</taxon>
        <taxon>Magnoliopsida</taxon>
        <taxon>eudicotyledons</taxon>
        <taxon>Gunneridae</taxon>
        <taxon>Pentapetalae</taxon>
        <taxon>asterids</taxon>
        <taxon>lamiids</taxon>
        <taxon>Solanales</taxon>
        <taxon>Solanaceae</taxon>
        <taxon>Solanoideae</taxon>
        <taxon>Solaneae</taxon>
        <taxon>Solanum</taxon>
        <taxon>Solanum subgen. Lycopersicon</taxon>
    </lineage>
</organism>
<evidence type="ECO:0000313" key="7">
    <source>
        <dbReference type="Proteomes" id="UP000694930"/>
    </source>
</evidence>
<evidence type="ECO:0000256" key="3">
    <source>
        <dbReference type="ARBA" id="ARBA00023155"/>
    </source>
</evidence>
<gene>
    <name evidence="8" type="primary">LOC107022244</name>
</gene>
<proteinExistence type="predicted"/>
<dbReference type="CDD" id="cd08875">
    <property type="entry name" value="START_ArGLABRA2_like"/>
    <property type="match status" value="1"/>
</dbReference>
<reference evidence="7" key="1">
    <citation type="journal article" date="2014" name="Nat. Genet.">
        <title>The genome of the stress-tolerant wild tomato species Solanum pennellii.</title>
        <authorList>
            <person name="Bolger A."/>
            <person name="Scossa F."/>
            <person name="Bolger M.E."/>
            <person name="Lanz C."/>
            <person name="Maumus F."/>
            <person name="Tohge T."/>
            <person name="Quesneville H."/>
            <person name="Alseekh S."/>
            <person name="Sorensen I."/>
            <person name="Lichtenstein G."/>
            <person name="Fich E.A."/>
            <person name="Conte M."/>
            <person name="Keller H."/>
            <person name="Schneeberger K."/>
            <person name="Schwacke R."/>
            <person name="Ofner I."/>
            <person name="Vrebalov J."/>
            <person name="Xu Y."/>
            <person name="Osorio S."/>
            <person name="Aflitos S.A."/>
            <person name="Schijlen E."/>
            <person name="Jimenez-Gomez J.M."/>
            <person name="Ryngajllo M."/>
            <person name="Kimura S."/>
            <person name="Kumar R."/>
            <person name="Koenig D."/>
            <person name="Headland L.R."/>
            <person name="Maloof J.N."/>
            <person name="Sinha N."/>
            <person name="van Ham R.C."/>
            <person name="Lankhorst R.K."/>
            <person name="Mao L."/>
            <person name="Vogel A."/>
            <person name="Arsova B."/>
            <person name="Panstruga R."/>
            <person name="Fei Z."/>
            <person name="Rose J.K."/>
            <person name="Zamir D."/>
            <person name="Carrari F."/>
            <person name="Giovannoni J.J."/>
            <person name="Weigel D."/>
            <person name="Usadel B."/>
            <person name="Fernie A.R."/>
        </authorList>
    </citation>
    <scope>NUCLEOTIDE SEQUENCE [LARGE SCALE GENOMIC DNA]</scope>
    <source>
        <strain evidence="7">cv. LA0716</strain>
    </source>
</reference>
<feature type="domain" description="START" evidence="6">
    <location>
        <begin position="1"/>
        <end position="237"/>
    </location>
</feature>
<dbReference type="PANTHER" id="PTHR45654:SF69">
    <property type="entry name" value="HOMEOBOX-LEUCINE ZIPPER PROTEIN ANTHOCYANINLESS 2-LIKE"/>
    <property type="match status" value="1"/>
</dbReference>
<evidence type="ECO:0000256" key="5">
    <source>
        <dbReference type="ARBA" id="ARBA00023242"/>
    </source>
</evidence>
<dbReference type="InterPro" id="IPR023393">
    <property type="entry name" value="START-like_dom_sf"/>
</dbReference>
<evidence type="ECO:0000256" key="1">
    <source>
        <dbReference type="ARBA" id="ARBA00023015"/>
    </source>
</evidence>
<keyword evidence="5" id="KW-0539">Nucleus</keyword>
<accession>A0ABM1GZZ4</accession>
<dbReference type="InterPro" id="IPR002913">
    <property type="entry name" value="START_lipid-bd_dom"/>
</dbReference>
<name>A0ABM1GZZ4_SOLPN</name>
<dbReference type="GeneID" id="107022244"/>
<dbReference type="PANTHER" id="PTHR45654">
    <property type="entry name" value="HOMEOBOX-LEUCINE ZIPPER PROTEIN MERISTEM L1"/>
    <property type="match status" value="1"/>
</dbReference>
<reference evidence="8" key="2">
    <citation type="submission" date="2025-08" db="UniProtKB">
        <authorList>
            <consortium name="RefSeq"/>
        </authorList>
    </citation>
    <scope>IDENTIFICATION</scope>
</reference>
<keyword evidence="4" id="KW-0804">Transcription</keyword>
<dbReference type="Pfam" id="PF25797">
    <property type="entry name" value="PDF2_C"/>
    <property type="match status" value="1"/>
</dbReference>
<protein>
    <submittedName>
        <fullName evidence="8">Homeobox-leucine zipper protein ANTHOCYANINLESS 2-like</fullName>
    </submittedName>
</protein>
<dbReference type="InterPro" id="IPR057993">
    <property type="entry name" value="HD-Zip_IV_C"/>
</dbReference>
<keyword evidence="1" id="KW-0805">Transcription regulation</keyword>
<dbReference type="Pfam" id="PF01852">
    <property type="entry name" value="START"/>
    <property type="match status" value="1"/>
</dbReference>